<reference evidence="6 7" key="1">
    <citation type="submission" date="2019-05" db="EMBL/GenBank/DDBJ databases">
        <authorList>
            <person name="Lee S.D."/>
        </authorList>
    </citation>
    <scope>NUCLEOTIDE SEQUENCE [LARGE SCALE GENOMIC DNA]</scope>
    <source>
        <strain evidence="6 7">C5-26</strain>
    </source>
</reference>
<accession>A0A563E364</accession>
<dbReference type="InterPro" id="IPR023772">
    <property type="entry name" value="DNA-bd_HTH_TetR-type_CS"/>
</dbReference>
<keyword evidence="3" id="KW-0804">Transcription</keyword>
<evidence type="ECO:0000256" key="2">
    <source>
        <dbReference type="ARBA" id="ARBA00023125"/>
    </source>
</evidence>
<evidence type="ECO:0000256" key="1">
    <source>
        <dbReference type="ARBA" id="ARBA00023015"/>
    </source>
</evidence>
<dbReference type="InterPro" id="IPR050109">
    <property type="entry name" value="HTH-type_TetR-like_transc_reg"/>
</dbReference>
<dbReference type="PANTHER" id="PTHR30055:SF234">
    <property type="entry name" value="HTH-TYPE TRANSCRIPTIONAL REGULATOR BETI"/>
    <property type="match status" value="1"/>
</dbReference>
<reference evidence="6 7" key="2">
    <citation type="submission" date="2019-08" db="EMBL/GenBank/DDBJ databases">
        <title>Jejuicoccus antrihumi gen. nov., sp. nov., a new member of the family Dermacoccaceae isolated from a cave.</title>
        <authorList>
            <person name="Schumann P."/>
            <person name="Kim I.S."/>
        </authorList>
    </citation>
    <scope>NUCLEOTIDE SEQUENCE [LARGE SCALE GENOMIC DNA]</scope>
    <source>
        <strain evidence="6 7">C5-26</strain>
    </source>
</reference>
<dbReference type="OrthoDB" id="71867at2"/>
<dbReference type="SUPFAM" id="SSF48498">
    <property type="entry name" value="Tetracyclin repressor-like, C-terminal domain"/>
    <property type="match status" value="1"/>
</dbReference>
<dbReference type="GO" id="GO:0000976">
    <property type="term" value="F:transcription cis-regulatory region binding"/>
    <property type="evidence" value="ECO:0007669"/>
    <property type="project" value="TreeGrafter"/>
</dbReference>
<feature type="domain" description="HTH tetR-type" evidence="5">
    <location>
        <begin position="51"/>
        <end position="111"/>
    </location>
</feature>
<feature type="DNA-binding region" description="H-T-H motif" evidence="4">
    <location>
        <begin position="74"/>
        <end position="93"/>
    </location>
</feature>
<sequence>MPIATTSPDRQEAHHCGRTCRHSPNDVRLVEQRSNTPARWWVVLGKQVRHRRAREEILEACWDLARHKGLAGFSLREVAQAVGVQAPSLYSYFLSKNAMYDAMFADGNRAFVERMRQVPTPGSAREVLLAAATAFVGFCVEDPARHQLLFQRTVPGFEPSDESYAIAVEAITLMRESFAPLGITDPADLDIWTALLCGLAAQQLANDPGGDRWTDLVPAAVDMYVHAVCKETP</sequence>
<dbReference type="Pfam" id="PF00440">
    <property type="entry name" value="TetR_N"/>
    <property type="match status" value="1"/>
</dbReference>
<dbReference type="GO" id="GO:0003700">
    <property type="term" value="F:DNA-binding transcription factor activity"/>
    <property type="evidence" value="ECO:0007669"/>
    <property type="project" value="TreeGrafter"/>
</dbReference>
<evidence type="ECO:0000313" key="6">
    <source>
        <dbReference type="EMBL" id="TWP36641.1"/>
    </source>
</evidence>
<dbReference type="Gene3D" id="1.10.357.10">
    <property type="entry name" value="Tetracycline Repressor, domain 2"/>
    <property type="match status" value="1"/>
</dbReference>
<dbReference type="SUPFAM" id="SSF46689">
    <property type="entry name" value="Homeodomain-like"/>
    <property type="match status" value="1"/>
</dbReference>
<evidence type="ECO:0000313" key="7">
    <source>
        <dbReference type="Proteomes" id="UP000320244"/>
    </source>
</evidence>
<proteinExistence type="predicted"/>
<dbReference type="InterPro" id="IPR036271">
    <property type="entry name" value="Tet_transcr_reg_TetR-rel_C_sf"/>
</dbReference>
<gene>
    <name evidence="6" type="ORF">FGL98_09295</name>
</gene>
<dbReference type="PRINTS" id="PR00455">
    <property type="entry name" value="HTHTETR"/>
</dbReference>
<name>A0A563E364_9MICO</name>
<dbReference type="EMBL" id="VCQV01000010">
    <property type="protein sequence ID" value="TWP36641.1"/>
    <property type="molecule type" value="Genomic_DNA"/>
</dbReference>
<evidence type="ECO:0000256" key="3">
    <source>
        <dbReference type="ARBA" id="ARBA00023163"/>
    </source>
</evidence>
<keyword evidence="1" id="KW-0805">Transcription regulation</keyword>
<dbReference type="PANTHER" id="PTHR30055">
    <property type="entry name" value="HTH-TYPE TRANSCRIPTIONAL REGULATOR RUTR"/>
    <property type="match status" value="1"/>
</dbReference>
<evidence type="ECO:0000259" key="5">
    <source>
        <dbReference type="PROSITE" id="PS50977"/>
    </source>
</evidence>
<comment type="caution">
    <text evidence="6">The sequence shown here is derived from an EMBL/GenBank/DDBJ whole genome shotgun (WGS) entry which is preliminary data.</text>
</comment>
<dbReference type="Proteomes" id="UP000320244">
    <property type="component" value="Unassembled WGS sequence"/>
</dbReference>
<dbReference type="InterPro" id="IPR001647">
    <property type="entry name" value="HTH_TetR"/>
</dbReference>
<keyword evidence="2 4" id="KW-0238">DNA-binding</keyword>
<protein>
    <submittedName>
        <fullName evidence="6">TetR/AcrR family transcriptional regulator</fullName>
    </submittedName>
</protein>
<dbReference type="InterPro" id="IPR009057">
    <property type="entry name" value="Homeodomain-like_sf"/>
</dbReference>
<dbReference type="AlphaFoldDB" id="A0A563E364"/>
<dbReference type="PROSITE" id="PS50977">
    <property type="entry name" value="HTH_TETR_2"/>
    <property type="match status" value="1"/>
</dbReference>
<evidence type="ECO:0000256" key="4">
    <source>
        <dbReference type="PROSITE-ProRule" id="PRU00335"/>
    </source>
</evidence>
<dbReference type="PROSITE" id="PS01081">
    <property type="entry name" value="HTH_TETR_1"/>
    <property type="match status" value="1"/>
</dbReference>
<keyword evidence="7" id="KW-1185">Reference proteome</keyword>
<organism evidence="6 7">
    <name type="scientific">Leekyejoonella antrihumi</name>
    <dbReference type="NCBI Taxonomy" id="1660198"/>
    <lineage>
        <taxon>Bacteria</taxon>
        <taxon>Bacillati</taxon>
        <taxon>Actinomycetota</taxon>
        <taxon>Actinomycetes</taxon>
        <taxon>Micrococcales</taxon>
        <taxon>Dermacoccaceae</taxon>
        <taxon>Leekyejoonella</taxon>
    </lineage>
</organism>